<organism evidence="1 2">
    <name type="scientific">Rufibacter roseus</name>
    <dbReference type="NCBI Taxonomy" id="1567108"/>
    <lineage>
        <taxon>Bacteria</taxon>
        <taxon>Pseudomonadati</taxon>
        <taxon>Bacteroidota</taxon>
        <taxon>Cytophagia</taxon>
        <taxon>Cytophagales</taxon>
        <taxon>Hymenobacteraceae</taxon>
        <taxon>Rufibacter</taxon>
    </lineage>
</organism>
<proteinExistence type="predicted"/>
<evidence type="ECO:0008006" key="3">
    <source>
        <dbReference type="Google" id="ProtNLM"/>
    </source>
</evidence>
<sequence>MGSGTFPCQISTGHLGFLKLLHEYRVKKVILDSSKRGNPTPQDLIWLSHQVAPILCDEEVRQLAVVVPKDPNHARNLECCLMTSEVCYELQFFYASQDALEWLISPSQPQRGRAVA</sequence>
<protein>
    <recommendedName>
        <fullName evidence="3">STAS/SEC14 domain-containing protein</fullName>
    </recommendedName>
</protein>
<evidence type="ECO:0000313" key="1">
    <source>
        <dbReference type="EMBL" id="MFC6999008.1"/>
    </source>
</evidence>
<evidence type="ECO:0000313" key="2">
    <source>
        <dbReference type="Proteomes" id="UP001596405"/>
    </source>
</evidence>
<dbReference type="EMBL" id="JBHSYQ010000008">
    <property type="protein sequence ID" value="MFC6999008.1"/>
    <property type="molecule type" value="Genomic_DNA"/>
</dbReference>
<dbReference type="RefSeq" id="WP_066624267.1">
    <property type="nucleotide sequence ID" value="NZ_JBHSYQ010000008.1"/>
</dbReference>
<accession>A0ABW2DRG2</accession>
<dbReference type="Proteomes" id="UP001596405">
    <property type="component" value="Unassembled WGS sequence"/>
</dbReference>
<name>A0ABW2DRG2_9BACT</name>
<reference evidence="2" key="1">
    <citation type="journal article" date="2019" name="Int. J. Syst. Evol. Microbiol.">
        <title>The Global Catalogue of Microorganisms (GCM) 10K type strain sequencing project: providing services to taxonomists for standard genome sequencing and annotation.</title>
        <authorList>
            <consortium name="The Broad Institute Genomics Platform"/>
            <consortium name="The Broad Institute Genome Sequencing Center for Infectious Disease"/>
            <person name="Wu L."/>
            <person name="Ma J."/>
        </authorList>
    </citation>
    <scope>NUCLEOTIDE SEQUENCE [LARGE SCALE GENOMIC DNA]</scope>
    <source>
        <strain evidence="2">CGMCC 4.7393</strain>
    </source>
</reference>
<gene>
    <name evidence="1" type="ORF">ACFQHR_15320</name>
</gene>
<comment type="caution">
    <text evidence="1">The sequence shown here is derived from an EMBL/GenBank/DDBJ whole genome shotgun (WGS) entry which is preliminary data.</text>
</comment>
<keyword evidence="2" id="KW-1185">Reference proteome</keyword>